<accession>A0A438HEN2</accession>
<feature type="region of interest" description="Disordered" evidence="1">
    <location>
        <begin position="246"/>
        <end position="279"/>
    </location>
</feature>
<evidence type="ECO:0000259" key="3">
    <source>
        <dbReference type="Pfam" id="PF26138"/>
    </source>
</evidence>
<feature type="domain" description="Myb/SANT-like" evidence="2">
    <location>
        <begin position="14"/>
        <end position="107"/>
    </location>
</feature>
<dbReference type="Proteomes" id="UP000288805">
    <property type="component" value="Unassembled WGS sequence"/>
</dbReference>
<evidence type="ECO:0000256" key="1">
    <source>
        <dbReference type="SAM" id="MobiDB-lite"/>
    </source>
</evidence>
<evidence type="ECO:0000259" key="2">
    <source>
        <dbReference type="Pfam" id="PF12776"/>
    </source>
</evidence>
<evidence type="ECO:0000313" key="5">
    <source>
        <dbReference type="Proteomes" id="UP000288805"/>
    </source>
</evidence>
<name>A0A438HEN2_VITVI</name>
<dbReference type="InterPro" id="IPR045026">
    <property type="entry name" value="LIMYB"/>
</dbReference>
<dbReference type="AlphaFoldDB" id="A0A438HEN2"/>
<dbReference type="Pfam" id="PF12776">
    <property type="entry name" value="Myb_DNA-bind_3"/>
    <property type="match status" value="1"/>
</dbReference>
<dbReference type="PANTHER" id="PTHR47584">
    <property type="match status" value="1"/>
</dbReference>
<feature type="compositionally biased region" description="Polar residues" evidence="1">
    <location>
        <begin position="248"/>
        <end position="277"/>
    </location>
</feature>
<protein>
    <submittedName>
        <fullName evidence="4">L10-interacting MYB domain-containing protein</fullName>
    </submittedName>
</protein>
<comment type="caution">
    <text evidence="4">The sequence shown here is derived from an EMBL/GenBank/DDBJ whole genome shotgun (WGS) entry which is preliminary data.</text>
</comment>
<reference evidence="4 5" key="1">
    <citation type="journal article" date="2018" name="PLoS Genet.">
        <title>Population sequencing reveals clonal diversity and ancestral inbreeding in the grapevine cultivar Chardonnay.</title>
        <authorList>
            <person name="Roach M.J."/>
            <person name="Johnson D.L."/>
            <person name="Bohlmann J."/>
            <person name="van Vuuren H.J."/>
            <person name="Jones S.J."/>
            <person name="Pretorius I.S."/>
            <person name="Schmidt S.A."/>
            <person name="Borneman A.R."/>
        </authorList>
    </citation>
    <scope>NUCLEOTIDE SEQUENCE [LARGE SCALE GENOMIC DNA]</scope>
    <source>
        <strain evidence="5">cv. Chardonnay</strain>
        <tissue evidence="4">Leaf</tissue>
    </source>
</reference>
<sequence>MTTEITDVEDAGTWRGNIEKIFIDVMVNEVNKGNMDSGTFSTNTWRRILLEVNSQGKRNFNLKQLKQKFNRLRAMHREFSDLLKHTGFGWDAETNTVHALEETWQNYIRAHPNAKRFRSKGCPNYNLLGLIFNPSTATGALHYSSTQDPPNTDDEDEMDDNLEHGGVHVDVDTEIPDDPPQPEMAGGVTTRSGKRVTDSLLERKGKKESRLSQMGDALKAWVEASKARTETSRARTEALLARVDRYKSGTSSEATSGVTNDDNNTSSGELYDSTSSSEEGDDLDEIFIAHIMNEYEEIFLCKTSQRTSMLSGAQFDTRFVTVEEAVAMFLLIVGHNVRMRVVADRFQHSTETVARHFKEDCIGAIDGTHISAWVPADRQTSFRGTANDARVFLDALTRPEVNFPWPSEGKYYVVDSGYPCISGFLPPYRGERYHLQEYRGRHNQPIREYEVEDLSIEGEEESTSSRNHSIDLSDESAAAMAACRDQIAEVMWANYINVNP</sequence>
<dbReference type="InterPro" id="IPR058353">
    <property type="entry name" value="DUF8040"/>
</dbReference>
<feature type="compositionally biased region" description="Basic and acidic residues" evidence="1">
    <location>
        <begin position="195"/>
        <end position="210"/>
    </location>
</feature>
<feature type="compositionally biased region" description="Acidic residues" evidence="1">
    <location>
        <begin position="151"/>
        <end position="160"/>
    </location>
</feature>
<feature type="domain" description="DUF8040" evidence="3">
    <location>
        <begin position="316"/>
        <end position="359"/>
    </location>
</feature>
<feature type="region of interest" description="Disordered" evidence="1">
    <location>
        <begin position="174"/>
        <end position="215"/>
    </location>
</feature>
<organism evidence="4 5">
    <name type="scientific">Vitis vinifera</name>
    <name type="common">Grape</name>
    <dbReference type="NCBI Taxonomy" id="29760"/>
    <lineage>
        <taxon>Eukaryota</taxon>
        <taxon>Viridiplantae</taxon>
        <taxon>Streptophyta</taxon>
        <taxon>Embryophyta</taxon>
        <taxon>Tracheophyta</taxon>
        <taxon>Spermatophyta</taxon>
        <taxon>Magnoliopsida</taxon>
        <taxon>eudicotyledons</taxon>
        <taxon>Gunneridae</taxon>
        <taxon>Pentapetalae</taxon>
        <taxon>rosids</taxon>
        <taxon>Vitales</taxon>
        <taxon>Vitaceae</taxon>
        <taxon>Viteae</taxon>
        <taxon>Vitis</taxon>
    </lineage>
</organism>
<evidence type="ECO:0000313" key="4">
    <source>
        <dbReference type="EMBL" id="RVW82916.1"/>
    </source>
</evidence>
<dbReference type="EMBL" id="QGNW01000234">
    <property type="protein sequence ID" value="RVW82916.1"/>
    <property type="molecule type" value="Genomic_DNA"/>
</dbReference>
<dbReference type="PANTHER" id="PTHR47584:SF14">
    <property type="entry name" value="L10-INTERACTING MYB DOMAIN-CONTAINING PROTEIN-LIKE"/>
    <property type="match status" value="1"/>
</dbReference>
<feature type="compositionally biased region" description="Polar residues" evidence="1">
    <location>
        <begin position="141"/>
        <end position="150"/>
    </location>
</feature>
<dbReference type="Pfam" id="PF26138">
    <property type="entry name" value="DUF8040"/>
    <property type="match status" value="1"/>
</dbReference>
<feature type="region of interest" description="Disordered" evidence="1">
    <location>
        <begin position="141"/>
        <end position="160"/>
    </location>
</feature>
<gene>
    <name evidence="4" type="primary">LIMYB_38</name>
    <name evidence="4" type="ORF">CK203_038300</name>
</gene>
<dbReference type="InterPro" id="IPR024752">
    <property type="entry name" value="Myb/SANT-like_dom"/>
</dbReference>
<proteinExistence type="predicted"/>